<dbReference type="Proteomes" id="UP000815325">
    <property type="component" value="Unassembled WGS sequence"/>
</dbReference>
<comment type="caution">
    <text evidence="1">The sequence shown here is derived from an EMBL/GenBank/DDBJ whole genome shotgun (WGS) entry which is preliminary data.</text>
</comment>
<reference evidence="1" key="1">
    <citation type="submission" date="2017-08" db="EMBL/GenBank/DDBJ databases">
        <authorList>
            <person name="Polle J.E."/>
            <person name="Barry K."/>
            <person name="Cushman J."/>
            <person name="Schmutz J."/>
            <person name="Tran D."/>
            <person name="Hathwaick L.T."/>
            <person name="Yim W.C."/>
            <person name="Jenkins J."/>
            <person name="Mckie-Krisberg Z.M."/>
            <person name="Prochnik S."/>
            <person name="Lindquist E."/>
            <person name="Dockter R.B."/>
            <person name="Adam C."/>
            <person name="Molina H."/>
            <person name="Bunkerborg J."/>
            <person name="Jin E."/>
            <person name="Buchheim M."/>
            <person name="Magnuson J."/>
        </authorList>
    </citation>
    <scope>NUCLEOTIDE SEQUENCE</scope>
    <source>
        <strain evidence="1">CCAP 19/18</strain>
    </source>
</reference>
<name>A0ABQ7GY96_DUNSA</name>
<organism evidence="1 2">
    <name type="scientific">Dunaliella salina</name>
    <name type="common">Green alga</name>
    <name type="synonym">Protococcus salinus</name>
    <dbReference type="NCBI Taxonomy" id="3046"/>
    <lineage>
        <taxon>Eukaryota</taxon>
        <taxon>Viridiplantae</taxon>
        <taxon>Chlorophyta</taxon>
        <taxon>core chlorophytes</taxon>
        <taxon>Chlorophyceae</taxon>
        <taxon>CS clade</taxon>
        <taxon>Chlamydomonadales</taxon>
        <taxon>Dunaliellaceae</taxon>
        <taxon>Dunaliella</taxon>
    </lineage>
</organism>
<sequence>MAGLHENLHSVHFLDVHMRKTSELLDSLAQADLLISVARRTVSLHLLSYVPATALLVHLSAAQQEKPHLV</sequence>
<protein>
    <submittedName>
        <fullName evidence="1">Uncharacterized protein</fullName>
    </submittedName>
</protein>
<evidence type="ECO:0000313" key="2">
    <source>
        <dbReference type="Proteomes" id="UP000815325"/>
    </source>
</evidence>
<accession>A0ABQ7GY96</accession>
<dbReference type="EMBL" id="MU069540">
    <property type="protein sequence ID" value="KAF5839562.1"/>
    <property type="molecule type" value="Genomic_DNA"/>
</dbReference>
<proteinExistence type="predicted"/>
<keyword evidence="2" id="KW-1185">Reference proteome</keyword>
<gene>
    <name evidence="1" type="ORF">DUNSADRAFT_536</name>
</gene>
<evidence type="ECO:0000313" key="1">
    <source>
        <dbReference type="EMBL" id="KAF5839562.1"/>
    </source>
</evidence>
<feature type="non-terminal residue" evidence="1">
    <location>
        <position position="70"/>
    </location>
</feature>